<dbReference type="InterPro" id="IPR000504">
    <property type="entry name" value="RRM_dom"/>
</dbReference>
<dbReference type="GO" id="GO:0005634">
    <property type="term" value="C:nucleus"/>
    <property type="evidence" value="ECO:0007669"/>
    <property type="project" value="TreeGrafter"/>
</dbReference>
<dbReference type="GO" id="GO:0003729">
    <property type="term" value="F:mRNA binding"/>
    <property type="evidence" value="ECO:0007669"/>
    <property type="project" value="TreeGrafter"/>
</dbReference>
<evidence type="ECO:0000256" key="3">
    <source>
        <dbReference type="SAM" id="MobiDB-lite"/>
    </source>
</evidence>
<dbReference type="STRING" id="225359.A0A2S4PRF7"/>
<evidence type="ECO:0000259" key="4">
    <source>
        <dbReference type="PROSITE" id="PS50102"/>
    </source>
</evidence>
<reference evidence="5 6" key="1">
    <citation type="submission" date="2017-10" db="EMBL/GenBank/DDBJ databases">
        <title>Development of genomic resources for the powdery mildew, Erysiphe pulchra.</title>
        <authorList>
            <person name="Wadl P.A."/>
            <person name="Mack B.M."/>
            <person name="Moore G."/>
            <person name="Beltz S.B."/>
        </authorList>
    </citation>
    <scope>NUCLEOTIDE SEQUENCE [LARGE SCALE GENOMIC DNA]</scope>
    <source>
        <strain evidence="5">Cflorida</strain>
    </source>
</reference>
<dbReference type="Proteomes" id="UP000237438">
    <property type="component" value="Unassembled WGS sequence"/>
</dbReference>
<dbReference type="Gene3D" id="3.30.70.330">
    <property type="match status" value="1"/>
</dbReference>
<evidence type="ECO:0000256" key="2">
    <source>
        <dbReference type="PROSITE-ProRule" id="PRU00176"/>
    </source>
</evidence>
<keyword evidence="1 2" id="KW-0694">RNA-binding</keyword>
<evidence type="ECO:0000256" key="1">
    <source>
        <dbReference type="ARBA" id="ARBA00022884"/>
    </source>
</evidence>
<feature type="region of interest" description="Disordered" evidence="3">
    <location>
        <begin position="45"/>
        <end position="69"/>
    </location>
</feature>
<dbReference type="EMBL" id="PEDP01000931">
    <property type="protein sequence ID" value="POS84620.1"/>
    <property type="molecule type" value="Genomic_DNA"/>
</dbReference>
<dbReference type="InterPro" id="IPR025715">
    <property type="entry name" value="FoP_C"/>
</dbReference>
<dbReference type="AlphaFoldDB" id="A0A2S4PRF7"/>
<feature type="domain" description="RRM" evidence="4">
    <location>
        <begin position="69"/>
        <end position="147"/>
    </location>
</feature>
<dbReference type="PANTHER" id="PTHR19965:SF35">
    <property type="entry name" value="RNA ANNEALING PROTEIN YRA1"/>
    <property type="match status" value="1"/>
</dbReference>
<dbReference type="PROSITE" id="PS50102">
    <property type="entry name" value="RRM"/>
    <property type="match status" value="1"/>
</dbReference>
<dbReference type="InterPro" id="IPR012677">
    <property type="entry name" value="Nucleotide-bd_a/b_plait_sf"/>
</dbReference>
<organism evidence="5 6">
    <name type="scientific">Erysiphe pulchra</name>
    <dbReference type="NCBI Taxonomy" id="225359"/>
    <lineage>
        <taxon>Eukaryota</taxon>
        <taxon>Fungi</taxon>
        <taxon>Dikarya</taxon>
        <taxon>Ascomycota</taxon>
        <taxon>Pezizomycotina</taxon>
        <taxon>Leotiomycetes</taxon>
        <taxon>Erysiphales</taxon>
        <taxon>Erysiphaceae</taxon>
        <taxon>Erysiphe</taxon>
    </lineage>
</organism>
<dbReference type="SMART" id="SM00360">
    <property type="entry name" value="RRM"/>
    <property type="match status" value="1"/>
</dbReference>
<evidence type="ECO:0000313" key="6">
    <source>
        <dbReference type="Proteomes" id="UP000237438"/>
    </source>
</evidence>
<sequence>MSGKLDQSLDEIISTQRRSTARSKGGRRPRHSSRAVAINSVGGIRKYPRAPKGTIKNVPTGPSGGTDNGKILVTGLPKDVNEGMIKEYFMKQVGPIRRVELSYGPGGISRGVANITFVRAESAIKAVDECNNVAIDGKPIKIELIIDATRAKAIPPPKGLSERVTQRPRPKSILTKVVTTTGPRGKRTSRGGHAGRNARPAKKTAEELDSEMVDYWQNGSTAVETNGGTSVAPVTNGDANMDEEILVSYSSSNFAWY</sequence>
<dbReference type="SUPFAM" id="SSF54928">
    <property type="entry name" value="RNA-binding domain, RBD"/>
    <property type="match status" value="1"/>
</dbReference>
<dbReference type="Pfam" id="PF00076">
    <property type="entry name" value="RRM_1"/>
    <property type="match status" value="1"/>
</dbReference>
<keyword evidence="6" id="KW-1185">Reference proteome</keyword>
<protein>
    <recommendedName>
        <fullName evidence="4">RRM domain-containing protein</fullName>
    </recommendedName>
</protein>
<dbReference type="InterPro" id="IPR035979">
    <property type="entry name" value="RBD_domain_sf"/>
</dbReference>
<feature type="region of interest" description="Disordered" evidence="3">
    <location>
        <begin position="179"/>
        <end position="202"/>
    </location>
</feature>
<name>A0A2S4PRF7_9PEZI</name>
<proteinExistence type="predicted"/>
<dbReference type="SMART" id="SM01218">
    <property type="entry name" value="FoP_duplication"/>
    <property type="match status" value="1"/>
</dbReference>
<evidence type="ECO:0000313" key="5">
    <source>
        <dbReference type="EMBL" id="POS84620.1"/>
    </source>
</evidence>
<accession>A0A2S4PRF7</accession>
<feature type="compositionally biased region" description="Basic residues" evidence="3">
    <location>
        <begin position="19"/>
        <end position="33"/>
    </location>
</feature>
<dbReference type="Pfam" id="PF13865">
    <property type="entry name" value="FoP_duplication"/>
    <property type="match status" value="1"/>
</dbReference>
<dbReference type="PANTHER" id="PTHR19965">
    <property type="entry name" value="RNA AND EXPORT FACTOR BINDING PROTEIN"/>
    <property type="match status" value="1"/>
</dbReference>
<dbReference type="OrthoDB" id="346839at2759"/>
<dbReference type="InterPro" id="IPR051229">
    <property type="entry name" value="ALYREF_mRNA_export"/>
</dbReference>
<gene>
    <name evidence="5" type="ORF">EPUL_003295</name>
</gene>
<feature type="region of interest" description="Disordered" evidence="3">
    <location>
        <begin position="1"/>
        <end position="33"/>
    </location>
</feature>
<comment type="caution">
    <text evidence="5">The sequence shown here is derived from an EMBL/GenBank/DDBJ whole genome shotgun (WGS) entry which is preliminary data.</text>
</comment>